<evidence type="ECO:0000313" key="3">
    <source>
        <dbReference type="Proteomes" id="UP001058974"/>
    </source>
</evidence>
<feature type="compositionally biased region" description="Acidic residues" evidence="1">
    <location>
        <begin position="83"/>
        <end position="95"/>
    </location>
</feature>
<protein>
    <submittedName>
        <fullName evidence="2">Uncharacterized protein</fullName>
    </submittedName>
</protein>
<feature type="region of interest" description="Disordered" evidence="1">
    <location>
        <begin position="69"/>
        <end position="95"/>
    </location>
</feature>
<evidence type="ECO:0000256" key="1">
    <source>
        <dbReference type="SAM" id="MobiDB-lite"/>
    </source>
</evidence>
<evidence type="ECO:0000313" key="2">
    <source>
        <dbReference type="EMBL" id="KAI5404778.1"/>
    </source>
</evidence>
<dbReference type="Proteomes" id="UP001058974">
    <property type="component" value="Chromosome 5"/>
</dbReference>
<name>A0A9D4WNL2_PEA</name>
<dbReference type="Gramene" id="Psat05G0180300-T1">
    <property type="protein sequence ID" value="KAI5404778.1"/>
    <property type="gene ID" value="KIW84_051803"/>
</dbReference>
<proteinExistence type="predicted"/>
<reference evidence="2 3" key="1">
    <citation type="journal article" date="2022" name="Nat. Genet.">
        <title>Improved pea reference genome and pan-genome highlight genomic features and evolutionary characteristics.</title>
        <authorList>
            <person name="Yang T."/>
            <person name="Liu R."/>
            <person name="Luo Y."/>
            <person name="Hu S."/>
            <person name="Wang D."/>
            <person name="Wang C."/>
            <person name="Pandey M.K."/>
            <person name="Ge S."/>
            <person name="Xu Q."/>
            <person name="Li N."/>
            <person name="Li G."/>
            <person name="Huang Y."/>
            <person name="Saxena R.K."/>
            <person name="Ji Y."/>
            <person name="Li M."/>
            <person name="Yan X."/>
            <person name="He Y."/>
            <person name="Liu Y."/>
            <person name="Wang X."/>
            <person name="Xiang C."/>
            <person name="Varshney R.K."/>
            <person name="Ding H."/>
            <person name="Gao S."/>
            <person name="Zong X."/>
        </authorList>
    </citation>
    <scope>NUCLEOTIDE SEQUENCE [LARGE SCALE GENOMIC DNA]</scope>
    <source>
        <strain evidence="2 3">cv. Zhongwan 6</strain>
    </source>
</reference>
<gene>
    <name evidence="2" type="ORF">KIW84_051803</name>
</gene>
<feature type="compositionally biased region" description="Basic residues" evidence="1">
    <location>
        <begin position="159"/>
        <end position="175"/>
    </location>
</feature>
<organism evidence="2 3">
    <name type="scientific">Pisum sativum</name>
    <name type="common">Garden pea</name>
    <name type="synonym">Lathyrus oleraceus</name>
    <dbReference type="NCBI Taxonomy" id="3888"/>
    <lineage>
        <taxon>Eukaryota</taxon>
        <taxon>Viridiplantae</taxon>
        <taxon>Streptophyta</taxon>
        <taxon>Embryophyta</taxon>
        <taxon>Tracheophyta</taxon>
        <taxon>Spermatophyta</taxon>
        <taxon>Magnoliopsida</taxon>
        <taxon>eudicotyledons</taxon>
        <taxon>Gunneridae</taxon>
        <taxon>Pentapetalae</taxon>
        <taxon>rosids</taxon>
        <taxon>fabids</taxon>
        <taxon>Fabales</taxon>
        <taxon>Fabaceae</taxon>
        <taxon>Papilionoideae</taxon>
        <taxon>50 kb inversion clade</taxon>
        <taxon>NPAAA clade</taxon>
        <taxon>Hologalegina</taxon>
        <taxon>IRL clade</taxon>
        <taxon>Fabeae</taxon>
        <taxon>Lathyrus</taxon>
    </lineage>
</organism>
<feature type="compositionally biased region" description="Basic and acidic residues" evidence="1">
    <location>
        <begin position="69"/>
        <end position="82"/>
    </location>
</feature>
<accession>A0A9D4WNL2</accession>
<keyword evidence="3" id="KW-1185">Reference proteome</keyword>
<dbReference type="AlphaFoldDB" id="A0A9D4WNL2"/>
<comment type="caution">
    <text evidence="2">The sequence shown here is derived from an EMBL/GenBank/DDBJ whole genome shotgun (WGS) entry which is preliminary data.</text>
</comment>
<dbReference type="EMBL" id="JAMSHJ010000005">
    <property type="protein sequence ID" value="KAI5404778.1"/>
    <property type="molecule type" value="Genomic_DNA"/>
</dbReference>
<sequence length="232" mass="26407">MEDDEIVETMFLRFQMLVVGLKVLDKGYSTPNHVKKIIRSLPKKWRPMVIALKPAKDVNSISLEELSKPEKTKAYQGEKESEGSDEDSKDDDDDELSLISKRVNRLWKHKHNGQGKFIGSITIVGHFDSSSGQKKQGSGKELICFECKESGHCKNDYHKLKKDRRPKKNSYKGKKVSMATTYDPKGSEEPEDMLSSKSESDSDSDYEEVFSNLSHSDLESCLSEMLEKYQSL</sequence>
<feature type="region of interest" description="Disordered" evidence="1">
    <location>
        <begin position="158"/>
        <end position="209"/>
    </location>
</feature>